<dbReference type="PANTHER" id="PTHR30098:SF2">
    <property type="entry name" value="LEUCYL_PHENYLALANYL-TRNA--PROTEIN TRANSFERASE"/>
    <property type="match status" value="1"/>
</dbReference>
<comment type="catalytic activity">
    <reaction evidence="4">
        <text>L-phenylalanyl-tRNA(Phe) + an N-terminal L-alpha-aminoacyl-[protein] = an N-terminal L-phenylalanyl-L-alpha-aminoacyl-[protein] + tRNA(Phe)</text>
        <dbReference type="Rhea" id="RHEA:43632"/>
        <dbReference type="Rhea" id="RHEA-COMP:9668"/>
        <dbReference type="Rhea" id="RHEA-COMP:9699"/>
        <dbReference type="Rhea" id="RHEA-COMP:10636"/>
        <dbReference type="Rhea" id="RHEA-COMP:10637"/>
        <dbReference type="ChEBI" id="CHEBI:78442"/>
        <dbReference type="ChEBI" id="CHEBI:78531"/>
        <dbReference type="ChEBI" id="CHEBI:78597"/>
        <dbReference type="ChEBI" id="CHEBI:83561"/>
        <dbReference type="EC" id="2.3.2.6"/>
    </reaction>
</comment>
<dbReference type="GO" id="GO:0005737">
    <property type="term" value="C:cytoplasm"/>
    <property type="evidence" value="ECO:0007669"/>
    <property type="project" value="UniProtKB-SubCell"/>
</dbReference>
<dbReference type="Proteomes" id="UP000306602">
    <property type="component" value="Unassembled WGS sequence"/>
</dbReference>
<dbReference type="EC" id="2.3.2.6" evidence="4"/>
<dbReference type="HAMAP" id="MF_00688">
    <property type="entry name" value="Leu_Phe_trans"/>
    <property type="match status" value="1"/>
</dbReference>
<keyword evidence="1 4" id="KW-0963">Cytoplasm</keyword>
<evidence type="ECO:0000256" key="3">
    <source>
        <dbReference type="ARBA" id="ARBA00023315"/>
    </source>
</evidence>
<proteinExistence type="inferred from homology"/>
<sequence>MKDDTGEPFLTPELLLHGYSIGIFPMAERRNDPEVFWVDPKRRGIIPMDGLHLSRSLKRRMRKPDVSVTLNRAFDTVLDACGDRDETWINDELAELYRELHRLGRAHSLEVWYGDRLAGGVYGVSIASAFFGESMFSNARDGSKIALACLLPHLRACGFRLFDTQFITPHLASLGGIEITRQVYHQKLEEALRHPARIDAVPLKQPQDVIQPITQMS</sequence>
<dbReference type="PANTHER" id="PTHR30098">
    <property type="entry name" value="LEUCYL/PHENYLALANYL-TRNA--PROTEIN TRANSFERASE"/>
    <property type="match status" value="1"/>
</dbReference>
<comment type="function">
    <text evidence="4">Functions in the N-end rule pathway of protein degradation where it conjugates Leu, Phe and, less efficiently, Met from aminoacyl-tRNAs to the N-termini of proteins containing an N-terminal arginine or lysine.</text>
</comment>
<comment type="caution">
    <text evidence="5">The sequence shown here is derived from an EMBL/GenBank/DDBJ whole genome shotgun (WGS) entry which is preliminary data.</text>
</comment>
<dbReference type="InterPro" id="IPR042203">
    <property type="entry name" value="Leu/Phe-tRNA_Trfase_C"/>
</dbReference>
<gene>
    <name evidence="4" type="primary">aat</name>
    <name evidence="5" type="ORF">E4Z66_00370</name>
</gene>
<dbReference type="InterPro" id="IPR004616">
    <property type="entry name" value="Leu/Phe-tRNA_Trfase"/>
</dbReference>
<comment type="catalytic activity">
    <reaction evidence="4">
        <text>N-terminal L-arginyl-[protein] + L-leucyl-tRNA(Leu) = N-terminal L-leucyl-L-arginyl-[protein] + tRNA(Leu) + H(+)</text>
        <dbReference type="Rhea" id="RHEA:50416"/>
        <dbReference type="Rhea" id="RHEA-COMP:9613"/>
        <dbReference type="Rhea" id="RHEA-COMP:9622"/>
        <dbReference type="Rhea" id="RHEA-COMP:12672"/>
        <dbReference type="Rhea" id="RHEA-COMP:12673"/>
        <dbReference type="ChEBI" id="CHEBI:15378"/>
        <dbReference type="ChEBI" id="CHEBI:64719"/>
        <dbReference type="ChEBI" id="CHEBI:78442"/>
        <dbReference type="ChEBI" id="CHEBI:78494"/>
        <dbReference type="ChEBI" id="CHEBI:133044"/>
        <dbReference type="EC" id="2.3.2.6"/>
    </reaction>
</comment>
<organism evidence="5 6">
    <name type="scientific">Aliishimia ponticola</name>
    <dbReference type="NCBI Taxonomy" id="2499833"/>
    <lineage>
        <taxon>Bacteria</taxon>
        <taxon>Pseudomonadati</taxon>
        <taxon>Pseudomonadota</taxon>
        <taxon>Alphaproteobacteria</taxon>
        <taxon>Rhodobacterales</taxon>
        <taxon>Paracoccaceae</taxon>
        <taxon>Aliishimia</taxon>
    </lineage>
</organism>
<comment type="subcellular location">
    <subcellularLocation>
        <location evidence="4">Cytoplasm</location>
    </subcellularLocation>
</comment>
<keyword evidence="3 4" id="KW-0012">Acyltransferase</keyword>
<dbReference type="InterPro" id="IPR016181">
    <property type="entry name" value="Acyl_CoA_acyltransferase"/>
</dbReference>
<evidence type="ECO:0000256" key="1">
    <source>
        <dbReference type="ARBA" id="ARBA00022490"/>
    </source>
</evidence>
<dbReference type="SUPFAM" id="SSF55729">
    <property type="entry name" value="Acyl-CoA N-acyltransferases (Nat)"/>
    <property type="match status" value="1"/>
</dbReference>
<evidence type="ECO:0000256" key="4">
    <source>
        <dbReference type="HAMAP-Rule" id="MF_00688"/>
    </source>
</evidence>
<dbReference type="AlphaFoldDB" id="A0A4S4NEY4"/>
<dbReference type="EMBL" id="SRKY01000001">
    <property type="protein sequence ID" value="THH38069.1"/>
    <property type="molecule type" value="Genomic_DNA"/>
</dbReference>
<dbReference type="Pfam" id="PF03588">
    <property type="entry name" value="Leu_Phe_trans"/>
    <property type="match status" value="1"/>
</dbReference>
<evidence type="ECO:0000313" key="6">
    <source>
        <dbReference type="Proteomes" id="UP000306602"/>
    </source>
</evidence>
<comment type="catalytic activity">
    <reaction evidence="4">
        <text>N-terminal L-lysyl-[protein] + L-leucyl-tRNA(Leu) = N-terminal L-leucyl-L-lysyl-[protein] + tRNA(Leu) + H(+)</text>
        <dbReference type="Rhea" id="RHEA:12340"/>
        <dbReference type="Rhea" id="RHEA-COMP:9613"/>
        <dbReference type="Rhea" id="RHEA-COMP:9622"/>
        <dbReference type="Rhea" id="RHEA-COMP:12670"/>
        <dbReference type="Rhea" id="RHEA-COMP:12671"/>
        <dbReference type="ChEBI" id="CHEBI:15378"/>
        <dbReference type="ChEBI" id="CHEBI:65249"/>
        <dbReference type="ChEBI" id="CHEBI:78442"/>
        <dbReference type="ChEBI" id="CHEBI:78494"/>
        <dbReference type="ChEBI" id="CHEBI:133043"/>
        <dbReference type="EC" id="2.3.2.6"/>
    </reaction>
</comment>
<dbReference type="Gene3D" id="3.40.630.70">
    <property type="entry name" value="Leucyl/phenylalanyl-tRNA-protein transferase, C-terminal domain"/>
    <property type="match status" value="1"/>
</dbReference>
<comment type="similarity">
    <text evidence="4">Belongs to the L/F-transferase family.</text>
</comment>
<evidence type="ECO:0000256" key="2">
    <source>
        <dbReference type="ARBA" id="ARBA00022679"/>
    </source>
</evidence>
<reference evidence="5 6" key="1">
    <citation type="submission" date="2019-04" db="EMBL/GenBank/DDBJ databases">
        <title>Shimia ponticola sp. nov., isolated from seawater.</title>
        <authorList>
            <person name="Kim Y.-O."/>
            <person name="Yoon J.-H."/>
        </authorList>
    </citation>
    <scope>NUCLEOTIDE SEQUENCE [LARGE SCALE GENOMIC DNA]</scope>
    <source>
        <strain evidence="5 6">MYP11</strain>
    </source>
</reference>
<dbReference type="NCBIfam" id="TIGR00667">
    <property type="entry name" value="aat"/>
    <property type="match status" value="1"/>
</dbReference>
<dbReference type="OrthoDB" id="9790282at2"/>
<evidence type="ECO:0000313" key="5">
    <source>
        <dbReference type="EMBL" id="THH38069.1"/>
    </source>
</evidence>
<name>A0A4S4NEY4_9RHOB</name>
<accession>A0A4S4NEY4</accession>
<keyword evidence="6" id="KW-1185">Reference proteome</keyword>
<dbReference type="GO" id="GO:0030163">
    <property type="term" value="P:protein catabolic process"/>
    <property type="evidence" value="ECO:0007669"/>
    <property type="project" value="UniProtKB-UniRule"/>
</dbReference>
<dbReference type="GO" id="GO:0008914">
    <property type="term" value="F:leucyl-tRNA--protein transferase activity"/>
    <property type="evidence" value="ECO:0007669"/>
    <property type="project" value="UniProtKB-UniRule"/>
</dbReference>
<dbReference type="RefSeq" id="WP_136460961.1">
    <property type="nucleotide sequence ID" value="NZ_SRKY01000001.1"/>
</dbReference>
<protein>
    <recommendedName>
        <fullName evidence="4">Leucyl/phenylalanyl-tRNA--protein transferase</fullName>
        <ecNumber evidence="4">2.3.2.6</ecNumber>
    </recommendedName>
    <alternativeName>
        <fullName evidence="4">L/F-transferase</fullName>
    </alternativeName>
    <alternativeName>
        <fullName evidence="4">Leucyltransferase</fullName>
    </alternativeName>
    <alternativeName>
        <fullName evidence="4">Phenyalanyltransferase</fullName>
    </alternativeName>
</protein>
<keyword evidence="2 4" id="KW-0808">Transferase</keyword>